<feature type="domain" description="OmpR/PhoB-type" evidence="9">
    <location>
        <begin position="145"/>
        <end position="243"/>
    </location>
</feature>
<evidence type="ECO:0000256" key="7">
    <source>
        <dbReference type="PROSITE-ProRule" id="PRU01091"/>
    </source>
</evidence>
<evidence type="ECO:0000256" key="5">
    <source>
        <dbReference type="ARBA" id="ARBA00023163"/>
    </source>
</evidence>
<gene>
    <name evidence="10" type="ORF">KME15_04975</name>
</gene>
<dbReference type="Proteomes" id="UP000757435">
    <property type="component" value="Unassembled WGS sequence"/>
</dbReference>
<dbReference type="PANTHER" id="PTHR48111">
    <property type="entry name" value="REGULATOR OF RPOS"/>
    <property type="match status" value="1"/>
</dbReference>
<reference evidence="10" key="1">
    <citation type="submission" date="2021-05" db="EMBL/GenBank/DDBJ databases">
        <authorList>
            <person name="Pietrasiak N."/>
            <person name="Ward R."/>
            <person name="Stajich J.E."/>
            <person name="Kurbessoian T."/>
        </authorList>
    </citation>
    <scope>NUCLEOTIDE SEQUENCE</scope>
    <source>
        <strain evidence="10">UHER 2000/2452</strain>
    </source>
</reference>
<dbReference type="Gene3D" id="6.10.250.690">
    <property type="match status" value="1"/>
</dbReference>
<keyword evidence="2" id="KW-0902">Two-component regulatory system</keyword>
<evidence type="ECO:0000256" key="1">
    <source>
        <dbReference type="ARBA" id="ARBA00022553"/>
    </source>
</evidence>
<evidence type="ECO:0000256" key="3">
    <source>
        <dbReference type="ARBA" id="ARBA00023015"/>
    </source>
</evidence>
<dbReference type="SMART" id="SM00862">
    <property type="entry name" value="Trans_reg_C"/>
    <property type="match status" value="1"/>
</dbReference>
<dbReference type="Pfam" id="PF00072">
    <property type="entry name" value="Response_reg"/>
    <property type="match status" value="1"/>
</dbReference>
<keyword evidence="4 7" id="KW-0238">DNA-binding</keyword>
<dbReference type="AlphaFoldDB" id="A0A951Q8T9"/>
<dbReference type="CDD" id="cd00383">
    <property type="entry name" value="trans_reg_C"/>
    <property type="match status" value="1"/>
</dbReference>
<dbReference type="PANTHER" id="PTHR48111:SF40">
    <property type="entry name" value="PHOSPHATE REGULON TRANSCRIPTIONAL REGULATORY PROTEIN PHOB"/>
    <property type="match status" value="1"/>
</dbReference>
<organism evidence="10 11">
    <name type="scientific">Drouetiella hepatica Uher 2000/2452</name>
    <dbReference type="NCBI Taxonomy" id="904376"/>
    <lineage>
        <taxon>Bacteria</taxon>
        <taxon>Bacillati</taxon>
        <taxon>Cyanobacteriota</taxon>
        <taxon>Cyanophyceae</taxon>
        <taxon>Oculatellales</taxon>
        <taxon>Oculatellaceae</taxon>
        <taxon>Drouetiella</taxon>
    </lineage>
</organism>
<protein>
    <submittedName>
        <fullName evidence="10">Response regulator transcription factor</fullName>
    </submittedName>
</protein>
<dbReference type="InterPro" id="IPR001789">
    <property type="entry name" value="Sig_transdc_resp-reg_receiver"/>
</dbReference>
<keyword evidence="5" id="KW-0804">Transcription</keyword>
<evidence type="ECO:0000313" key="10">
    <source>
        <dbReference type="EMBL" id="MBW4658004.1"/>
    </source>
</evidence>
<comment type="caution">
    <text evidence="10">The sequence shown here is derived from an EMBL/GenBank/DDBJ whole genome shotgun (WGS) entry which is preliminary data.</text>
</comment>
<evidence type="ECO:0000259" key="8">
    <source>
        <dbReference type="PROSITE" id="PS50110"/>
    </source>
</evidence>
<evidence type="ECO:0000256" key="2">
    <source>
        <dbReference type="ARBA" id="ARBA00023012"/>
    </source>
</evidence>
<proteinExistence type="predicted"/>
<dbReference type="FunFam" id="1.10.10.10:FF:000018">
    <property type="entry name" value="DNA-binding response regulator ResD"/>
    <property type="match status" value="1"/>
</dbReference>
<dbReference type="InterPro" id="IPR011006">
    <property type="entry name" value="CheY-like_superfamily"/>
</dbReference>
<reference evidence="10" key="2">
    <citation type="journal article" date="2022" name="Microbiol. Resour. Announc.">
        <title>Metagenome Sequencing to Explore Phylogenomics of Terrestrial Cyanobacteria.</title>
        <authorList>
            <person name="Ward R.D."/>
            <person name="Stajich J.E."/>
            <person name="Johansen J.R."/>
            <person name="Huntemann M."/>
            <person name="Clum A."/>
            <person name="Foster B."/>
            <person name="Foster B."/>
            <person name="Roux S."/>
            <person name="Palaniappan K."/>
            <person name="Varghese N."/>
            <person name="Mukherjee S."/>
            <person name="Reddy T.B.K."/>
            <person name="Daum C."/>
            <person name="Copeland A."/>
            <person name="Chen I.A."/>
            <person name="Ivanova N.N."/>
            <person name="Kyrpides N.C."/>
            <person name="Shapiro N."/>
            <person name="Eloe-Fadrosh E.A."/>
            <person name="Pietrasiak N."/>
        </authorList>
    </citation>
    <scope>NUCLEOTIDE SEQUENCE</scope>
    <source>
        <strain evidence="10">UHER 2000/2452</strain>
    </source>
</reference>
<dbReference type="EMBL" id="JAHHHD010000003">
    <property type="protein sequence ID" value="MBW4658004.1"/>
    <property type="molecule type" value="Genomic_DNA"/>
</dbReference>
<evidence type="ECO:0000313" key="11">
    <source>
        <dbReference type="Proteomes" id="UP000757435"/>
    </source>
</evidence>
<dbReference type="Gene3D" id="3.40.50.2300">
    <property type="match status" value="1"/>
</dbReference>
<dbReference type="GO" id="GO:0000156">
    <property type="term" value="F:phosphorelay response regulator activity"/>
    <property type="evidence" value="ECO:0007669"/>
    <property type="project" value="TreeGrafter"/>
</dbReference>
<dbReference type="InterPro" id="IPR036388">
    <property type="entry name" value="WH-like_DNA-bd_sf"/>
</dbReference>
<dbReference type="FunFam" id="3.40.50.2300:FF:000001">
    <property type="entry name" value="DNA-binding response regulator PhoB"/>
    <property type="match status" value="1"/>
</dbReference>
<evidence type="ECO:0000256" key="6">
    <source>
        <dbReference type="PROSITE-ProRule" id="PRU00169"/>
    </source>
</evidence>
<feature type="DNA-binding region" description="OmpR/PhoB-type" evidence="7">
    <location>
        <begin position="145"/>
        <end position="243"/>
    </location>
</feature>
<dbReference type="Pfam" id="PF00486">
    <property type="entry name" value="Trans_reg_C"/>
    <property type="match status" value="1"/>
</dbReference>
<dbReference type="PROSITE" id="PS51755">
    <property type="entry name" value="OMPR_PHOB"/>
    <property type="match status" value="1"/>
</dbReference>
<feature type="modified residue" description="4-aspartylphosphate" evidence="6">
    <location>
        <position position="70"/>
    </location>
</feature>
<keyword evidence="3" id="KW-0805">Transcription regulation</keyword>
<dbReference type="GO" id="GO:0006355">
    <property type="term" value="P:regulation of DNA-templated transcription"/>
    <property type="evidence" value="ECO:0007669"/>
    <property type="project" value="InterPro"/>
</dbReference>
<dbReference type="Gene3D" id="1.10.10.10">
    <property type="entry name" value="Winged helix-like DNA-binding domain superfamily/Winged helix DNA-binding domain"/>
    <property type="match status" value="1"/>
</dbReference>
<feature type="domain" description="Response regulatory" evidence="8">
    <location>
        <begin position="17"/>
        <end position="135"/>
    </location>
</feature>
<evidence type="ECO:0000256" key="4">
    <source>
        <dbReference type="ARBA" id="ARBA00023125"/>
    </source>
</evidence>
<sequence length="243" mass="27721">MLTSEANKARASRRPERILIVEDEESIREAIAHSLQRESYEVLTAADGTAGLDLMQRGNAAIAFDLLILDLMLPDMSGFDLCRQIRHQGSNLPILIISAKSSEGDRVTGLDLGADDYLPKPFGMRELIARCRVLLRRWDAPPPPPPLLTVRDIVLNLHLANVLVRGKEISLSPKEFQLLEIFMLHPRQVLTREQLMKQVWGREAIGDYKTLDVHVRWLREKLEINPSQPEYLITMRGFGYRFC</sequence>
<dbReference type="CDD" id="cd17574">
    <property type="entry name" value="REC_OmpR"/>
    <property type="match status" value="1"/>
</dbReference>
<dbReference type="SUPFAM" id="SSF52172">
    <property type="entry name" value="CheY-like"/>
    <property type="match status" value="1"/>
</dbReference>
<dbReference type="SMART" id="SM00448">
    <property type="entry name" value="REC"/>
    <property type="match status" value="1"/>
</dbReference>
<accession>A0A951Q8T9</accession>
<dbReference type="GO" id="GO:0000976">
    <property type="term" value="F:transcription cis-regulatory region binding"/>
    <property type="evidence" value="ECO:0007669"/>
    <property type="project" value="TreeGrafter"/>
</dbReference>
<dbReference type="PROSITE" id="PS50110">
    <property type="entry name" value="RESPONSE_REGULATORY"/>
    <property type="match status" value="1"/>
</dbReference>
<dbReference type="InterPro" id="IPR001867">
    <property type="entry name" value="OmpR/PhoB-type_DNA-bd"/>
</dbReference>
<dbReference type="GO" id="GO:0005829">
    <property type="term" value="C:cytosol"/>
    <property type="evidence" value="ECO:0007669"/>
    <property type="project" value="TreeGrafter"/>
</dbReference>
<dbReference type="InterPro" id="IPR039420">
    <property type="entry name" value="WalR-like"/>
</dbReference>
<dbReference type="GO" id="GO:0032993">
    <property type="term" value="C:protein-DNA complex"/>
    <property type="evidence" value="ECO:0007669"/>
    <property type="project" value="TreeGrafter"/>
</dbReference>
<name>A0A951Q8T9_9CYAN</name>
<evidence type="ECO:0000259" key="9">
    <source>
        <dbReference type="PROSITE" id="PS51755"/>
    </source>
</evidence>
<keyword evidence="1 6" id="KW-0597">Phosphoprotein</keyword>